<keyword evidence="3" id="KW-0732">Signal</keyword>
<dbReference type="CDD" id="cd13603">
    <property type="entry name" value="PBP2_TRAP_Siap_TeaA_like"/>
    <property type="match status" value="1"/>
</dbReference>
<dbReference type="AlphaFoldDB" id="A0A0N0E7M1"/>
<dbReference type="RefSeq" id="WP_053998990.1">
    <property type="nucleotide sequence ID" value="NZ_JXMU01000011.1"/>
</dbReference>
<dbReference type="PATRIC" id="fig|1514904.3.peg.587"/>
<protein>
    <submittedName>
        <fullName evidence="4">TRAP dicarboxylate transporter subunit DctP</fullName>
    </submittedName>
</protein>
<evidence type="ECO:0000313" key="5">
    <source>
        <dbReference type="Proteomes" id="UP000038011"/>
    </source>
</evidence>
<dbReference type="PANTHER" id="PTHR33376">
    <property type="match status" value="1"/>
</dbReference>
<comment type="similarity">
    <text evidence="1">Belongs to the bacterial solute-binding protein 7 family.</text>
</comment>
<evidence type="ECO:0000256" key="1">
    <source>
        <dbReference type="ARBA" id="ARBA00009023"/>
    </source>
</evidence>
<name>A0A0N0E7M1_9HYPH</name>
<reference evidence="4 5" key="1">
    <citation type="submission" date="2015-01" db="EMBL/GenBank/DDBJ databases">
        <title>Ahrensia donghaiensis sp. nov., a novel dimethylsulphoniopropionate-cleavage bacterium isolated from seawater and emended descriptions of the genus Ahrensia and Ahrensia kielensis.</title>
        <authorList>
            <person name="Liu J."/>
        </authorList>
    </citation>
    <scope>NUCLEOTIDE SEQUENCE [LARGE SCALE GENOMIC DNA]</scope>
    <source>
        <strain evidence="4 5">LZD062</strain>
    </source>
</reference>
<dbReference type="NCBIfam" id="NF037995">
    <property type="entry name" value="TRAP_S1"/>
    <property type="match status" value="1"/>
</dbReference>
<dbReference type="Gene3D" id="3.40.190.170">
    <property type="entry name" value="Bacterial extracellular solute-binding protein, family 7"/>
    <property type="match status" value="1"/>
</dbReference>
<evidence type="ECO:0000313" key="4">
    <source>
        <dbReference type="EMBL" id="KPB01348.1"/>
    </source>
</evidence>
<dbReference type="Proteomes" id="UP000038011">
    <property type="component" value="Unassembled WGS sequence"/>
</dbReference>
<dbReference type="GO" id="GO:0055085">
    <property type="term" value="P:transmembrane transport"/>
    <property type="evidence" value="ECO:0007669"/>
    <property type="project" value="InterPro"/>
</dbReference>
<comment type="caution">
    <text evidence="4">The sequence shown here is derived from an EMBL/GenBank/DDBJ whole genome shotgun (WGS) entry which is preliminary data.</text>
</comment>
<dbReference type="STRING" id="1514904.SU32_08835"/>
<dbReference type="Pfam" id="PF03480">
    <property type="entry name" value="DctP"/>
    <property type="match status" value="1"/>
</dbReference>
<dbReference type="GO" id="GO:0030288">
    <property type="term" value="C:outer membrane-bounded periplasmic space"/>
    <property type="evidence" value="ECO:0007669"/>
    <property type="project" value="InterPro"/>
</dbReference>
<dbReference type="EMBL" id="JXMU01000011">
    <property type="protein sequence ID" value="KPB01348.1"/>
    <property type="molecule type" value="Genomic_DNA"/>
</dbReference>
<keyword evidence="2" id="KW-0813">Transport</keyword>
<dbReference type="PIRSF" id="PIRSF006470">
    <property type="entry name" value="DctB"/>
    <property type="match status" value="1"/>
</dbReference>
<proteinExistence type="inferred from homology"/>
<dbReference type="PANTHER" id="PTHR33376:SF7">
    <property type="entry name" value="C4-DICARBOXYLATE-BINDING PROTEIN DCTB"/>
    <property type="match status" value="1"/>
</dbReference>
<sequence>MKDKLRKSFSINRRQLIGGGVAALAMPALIKSAYSQEKFVCKIAHSEAIGSPFTNAFDKWAKILNERSEGRIDAQHFPASQLGGLAQLLEMSRIGTVQVTAAGPDSEEAIAPEIAATAGAPGFIYKNEAHVDAVLQGDIGDEISKIAREKTGVEFIAYGEVGFRHLLTKEPVTDLASLQGVKLRVPEVNIWVEFWKALGANPTPLPYSEQYSALSTGIIDGLDSDYFSVLGFKWHEQATNITPTYHWFLPKAIRMNAAWLDSLPADLQELCRTSAKEVFAEQRTINRAGADQALEDLKAVGCTVQPFPAEERAKWEEKTEFLFEKMGEASPETAEMIAKIRALG</sequence>
<organism evidence="4 5">
    <name type="scientific">Ahrensia marina</name>
    <dbReference type="NCBI Taxonomy" id="1514904"/>
    <lineage>
        <taxon>Bacteria</taxon>
        <taxon>Pseudomonadati</taxon>
        <taxon>Pseudomonadota</taxon>
        <taxon>Alphaproteobacteria</taxon>
        <taxon>Hyphomicrobiales</taxon>
        <taxon>Ahrensiaceae</taxon>
        <taxon>Ahrensia</taxon>
    </lineage>
</organism>
<gene>
    <name evidence="4" type="ORF">SU32_08835</name>
</gene>
<dbReference type="InterPro" id="IPR018389">
    <property type="entry name" value="DctP_fam"/>
</dbReference>
<evidence type="ECO:0000256" key="2">
    <source>
        <dbReference type="ARBA" id="ARBA00022448"/>
    </source>
</evidence>
<keyword evidence="5" id="KW-1185">Reference proteome</keyword>
<dbReference type="InterPro" id="IPR004682">
    <property type="entry name" value="TRAP_DctP"/>
</dbReference>
<dbReference type="OrthoDB" id="8673861at2"/>
<dbReference type="InterPro" id="IPR038404">
    <property type="entry name" value="TRAP_DctP_sf"/>
</dbReference>
<evidence type="ECO:0000256" key="3">
    <source>
        <dbReference type="ARBA" id="ARBA00022729"/>
    </source>
</evidence>
<accession>A0A0N0E7M1</accession>